<dbReference type="eggNOG" id="COG2203">
    <property type="taxonomic scope" value="Bacteria"/>
</dbReference>
<reference evidence="3 4" key="1">
    <citation type="submission" date="2013-02" db="EMBL/GenBank/DDBJ databases">
        <title>The complete genome sequence of Corynebacterium callunae DSM 20147.</title>
        <authorList>
            <person name="Ruckert C."/>
            <person name="Albersmeier A."/>
            <person name="Kalinowski J."/>
        </authorList>
    </citation>
    <scope>NUCLEOTIDE SEQUENCE [LARGE SCALE GENOMIC DNA]</scope>
    <source>
        <strain evidence="3 4">DSM 20147</strain>
    </source>
</reference>
<dbReference type="HOGENOM" id="CLU_017436_0_0_11"/>
<dbReference type="SMART" id="SM00065">
    <property type="entry name" value="GAF"/>
    <property type="match status" value="1"/>
</dbReference>
<dbReference type="Gene3D" id="3.30.450.40">
    <property type="match status" value="1"/>
</dbReference>
<evidence type="ECO:0000259" key="2">
    <source>
        <dbReference type="SMART" id="SM00065"/>
    </source>
</evidence>
<dbReference type="PANTHER" id="PTHR33744">
    <property type="entry name" value="CARBOHYDRATE DIACID REGULATOR"/>
    <property type="match status" value="1"/>
</dbReference>
<proteinExistence type="predicted"/>
<dbReference type="PATRIC" id="fig|1121353.3.peg.92"/>
<sequence>MSQLVEILERMWSGRAVPEDLHSQLSAQELDIVRAVENSISSERHWRDIALSVMGTAKNLSRGEDKDKVLDELVESSRRIIRSDVAYISINDLDDQITRVLTTSGVITEEFRAVEIPLGIGVIGNVAQTKQVSWTYDQGSDPELSRTPHVDEVVRGEGVRGIMGAPLVINGEIIGTLMVGDRRPRRYTAEEKIILDSLASMTSVAMETSQLIADLEQNVAALRKANERSQLQVTQLRALSEADSQLMEVLSRGTQLKAIREVVNHALDCEVWFYREGGFLSESGKDSAANPKPTEELIKSLITRSHQAGEIVHEDGFSVLAISFNQRQLGAICVNRGVQGHQAAILHRAAQAFATIVLFREAVVEAESRQVDDLLRRFIAGTAVEEDLLRIKRMTGLNLAKNNNVYLAVLVAPTALPQARAIKQHLAANDVVFEYENRLCVLFEAPQGVEDALANLMDWLNAENFKIHIGAVEIPHDLDEVAKAHNRAITLATSMQSLQLFNEVATPTTFGSLGLLLGLDKVSLQEIIADTVGALLEFDQRNNAELATTAVTYFDNARNIAATAKTLFVHSNTVRQRIDKISSIIGADWATGPRSFDIHLALRAWQITKK</sequence>
<feature type="coiled-coil region" evidence="1">
    <location>
        <begin position="205"/>
        <end position="232"/>
    </location>
</feature>
<dbReference type="Proteomes" id="UP000011760">
    <property type="component" value="Chromosome"/>
</dbReference>
<evidence type="ECO:0000313" key="3">
    <source>
        <dbReference type="EMBL" id="AGG65546.1"/>
    </source>
</evidence>
<dbReference type="InterPro" id="IPR003018">
    <property type="entry name" value="GAF"/>
</dbReference>
<accession>M1TMJ5</accession>
<dbReference type="InterPro" id="IPR042070">
    <property type="entry name" value="PucR_C-HTH_sf"/>
</dbReference>
<dbReference type="SUPFAM" id="SSF55781">
    <property type="entry name" value="GAF domain-like"/>
    <property type="match status" value="1"/>
</dbReference>
<dbReference type="eggNOG" id="COG2508">
    <property type="taxonomic scope" value="Bacteria"/>
</dbReference>
<dbReference type="EMBL" id="CP004354">
    <property type="protein sequence ID" value="AGG65546.1"/>
    <property type="molecule type" value="Genomic_DNA"/>
</dbReference>
<dbReference type="RefSeq" id="WP_015650003.1">
    <property type="nucleotide sequence ID" value="NC_020506.1"/>
</dbReference>
<dbReference type="Pfam" id="PF13556">
    <property type="entry name" value="HTH_30"/>
    <property type="match status" value="1"/>
</dbReference>
<dbReference type="Gene3D" id="1.10.10.2840">
    <property type="entry name" value="PucR C-terminal helix-turn-helix domain"/>
    <property type="match status" value="1"/>
</dbReference>
<dbReference type="InterPro" id="IPR051448">
    <property type="entry name" value="CdaR-like_regulators"/>
</dbReference>
<name>M1TMJ5_9CORY</name>
<organism evidence="3 4">
    <name type="scientific">Corynebacterium callunae DSM 20147</name>
    <dbReference type="NCBI Taxonomy" id="1121353"/>
    <lineage>
        <taxon>Bacteria</taxon>
        <taxon>Bacillati</taxon>
        <taxon>Actinomycetota</taxon>
        <taxon>Actinomycetes</taxon>
        <taxon>Mycobacteriales</taxon>
        <taxon>Corynebacteriaceae</taxon>
        <taxon>Corynebacterium</taxon>
    </lineage>
</organism>
<dbReference type="OrthoDB" id="8026818at2"/>
<feature type="domain" description="GAF" evidence="2">
    <location>
        <begin position="65"/>
        <end position="216"/>
    </location>
</feature>
<gene>
    <name evidence="3" type="ORF">H924_00430</name>
</gene>
<dbReference type="AlphaFoldDB" id="M1TMJ5"/>
<dbReference type="InterPro" id="IPR029016">
    <property type="entry name" value="GAF-like_dom_sf"/>
</dbReference>
<dbReference type="STRING" id="1121353.H924_00430"/>
<dbReference type="Pfam" id="PF01590">
    <property type="entry name" value="GAF"/>
    <property type="match status" value="1"/>
</dbReference>
<dbReference type="InterPro" id="IPR025736">
    <property type="entry name" value="PucR_C-HTH_dom"/>
</dbReference>
<keyword evidence="4" id="KW-1185">Reference proteome</keyword>
<evidence type="ECO:0000256" key="1">
    <source>
        <dbReference type="SAM" id="Coils"/>
    </source>
</evidence>
<dbReference type="KEGG" id="ccn:H924_00430"/>
<protein>
    <submittedName>
        <fullName evidence="3">Nif-specific regulatory protein</fullName>
    </submittedName>
</protein>
<keyword evidence="1" id="KW-0175">Coiled coil</keyword>
<dbReference type="PANTHER" id="PTHR33744:SF1">
    <property type="entry name" value="DNA-BINDING TRANSCRIPTIONAL ACTIVATOR ADER"/>
    <property type="match status" value="1"/>
</dbReference>
<evidence type="ECO:0000313" key="4">
    <source>
        <dbReference type="Proteomes" id="UP000011760"/>
    </source>
</evidence>